<dbReference type="EMBL" id="MN062720">
    <property type="protein sequence ID" value="QDP45529.1"/>
    <property type="molecule type" value="Genomic_DNA"/>
</dbReference>
<gene>
    <name evidence="3" type="primary">45</name>
    <name evidence="3" type="ORF">SEA_FUZZBUSTER_45</name>
</gene>
<proteinExistence type="predicted"/>
<accession>A0A516KV14</accession>
<evidence type="ECO:0000313" key="4">
    <source>
        <dbReference type="Proteomes" id="UP000315280"/>
    </source>
</evidence>
<sequence length="129" mass="14284">MNPWEWITTSIPAGAALSGVGVGAFVTAILTDRLFTRGQHLRRVADLNAHHERELLRLNEHHARELAEKDARMADLRESRDGYKEAAAIERERADTATATVGEIHTTLEAVLHVMQSLNLALPTPERSA</sequence>
<keyword evidence="4" id="KW-1185">Reference proteome</keyword>
<organism evidence="3 4">
    <name type="scientific">Microbacterium phage FuzzBuster</name>
    <dbReference type="NCBI Taxonomy" id="2590935"/>
    <lineage>
        <taxon>Viruses</taxon>
        <taxon>Duplodnaviria</taxon>
        <taxon>Heunggongvirae</taxon>
        <taxon>Uroviricota</taxon>
        <taxon>Caudoviricetes</taxon>
        <taxon>Hodgkinviridae</taxon>
        <taxon>Fuzzbustervirus</taxon>
        <taxon>Fuzzbustervirus fuzzbuster</taxon>
    </lineage>
</organism>
<keyword evidence="1" id="KW-0175">Coiled coil</keyword>
<evidence type="ECO:0000313" key="3">
    <source>
        <dbReference type="EMBL" id="QDP45529.1"/>
    </source>
</evidence>
<feature type="transmembrane region" description="Helical" evidence="2">
    <location>
        <begin position="6"/>
        <end position="30"/>
    </location>
</feature>
<feature type="coiled-coil region" evidence="1">
    <location>
        <begin position="59"/>
        <end position="86"/>
    </location>
</feature>
<protein>
    <submittedName>
        <fullName evidence="3">Uncharacterized protein</fullName>
    </submittedName>
</protein>
<name>A0A516KV14_9CAUD</name>
<evidence type="ECO:0000256" key="2">
    <source>
        <dbReference type="SAM" id="Phobius"/>
    </source>
</evidence>
<dbReference type="Proteomes" id="UP000315280">
    <property type="component" value="Segment"/>
</dbReference>
<keyword evidence="2" id="KW-0812">Transmembrane</keyword>
<keyword evidence="2" id="KW-1133">Transmembrane helix</keyword>
<keyword evidence="2" id="KW-0472">Membrane</keyword>
<reference evidence="3 4" key="1">
    <citation type="submission" date="2019-06" db="EMBL/GenBank/DDBJ databases">
        <authorList>
            <person name="Austin C.R."/>
            <person name="Baumgardner C.A."/>
            <person name="Baysinger H.J."/>
            <person name="David A.M."/>
            <person name="Folse N.B."/>
            <person name="Gammon C.A."/>
            <person name="Garcia V.M."/>
            <person name="Gobble C.S."/>
            <person name="Herold B.N."/>
            <person name="Huamancondor M.S."/>
            <person name="Matheson G.R."/>
            <person name="Mondragon I."/>
            <person name="Nemes S.A."/>
            <person name="Neri L.M."/>
            <person name="Renaud V.D."/>
            <person name="Rigsbee E.A."/>
            <person name="Rockette B.M."/>
            <person name="Santiago M.R."/>
            <person name="Savage M.D."/>
            <person name="Simpson J.M."/>
            <person name="Slentz J.N."/>
            <person name="Spencer B.G."/>
            <person name="White D.J."/>
            <person name="Yarboro C.B."/>
            <person name="Anderson E.L."/>
            <person name="Wallen J.R."/>
            <person name="Gainey M.D."/>
            <person name="Garlena R.A."/>
            <person name="Russell D.A."/>
            <person name="Pope W.H."/>
            <person name="Jacobs-Sera D."/>
            <person name="Hatfull G.F."/>
        </authorList>
    </citation>
    <scope>NUCLEOTIDE SEQUENCE [LARGE SCALE GENOMIC DNA]</scope>
</reference>
<evidence type="ECO:0000256" key="1">
    <source>
        <dbReference type="SAM" id="Coils"/>
    </source>
</evidence>